<gene>
    <name evidence="1" type="ORF">AMELA_G00229500</name>
</gene>
<keyword evidence="2" id="KW-1185">Reference proteome</keyword>
<reference evidence="1 2" key="1">
    <citation type="submission" date="2020-02" db="EMBL/GenBank/DDBJ databases">
        <title>A chromosome-scale genome assembly of the black bullhead catfish (Ameiurus melas).</title>
        <authorList>
            <person name="Wen M."/>
            <person name="Zham M."/>
            <person name="Cabau C."/>
            <person name="Klopp C."/>
            <person name="Donnadieu C."/>
            <person name="Roques C."/>
            <person name="Bouchez O."/>
            <person name="Lampietro C."/>
            <person name="Jouanno E."/>
            <person name="Herpin A."/>
            <person name="Louis A."/>
            <person name="Berthelot C."/>
            <person name="Parey E."/>
            <person name="Roest-Crollius H."/>
            <person name="Braasch I."/>
            <person name="Postlethwait J."/>
            <person name="Robinson-Rechavi M."/>
            <person name="Echchiki A."/>
            <person name="Begum T."/>
            <person name="Montfort J."/>
            <person name="Schartl M."/>
            <person name="Bobe J."/>
            <person name="Guiguen Y."/>
        </authorList>
    </citation>
    <scope>NUCLEOTIDE SEQUENCE [LARGE SCALE GENOMIC DNA]</scope>
    <source>
        <strain evidence="1">M_S1</strain>
        <tissue evidence="1">Blood</tissue>
    </source>
</reference>
<comment type="caution">
    <text evidence="1">The sequence shown here is derived from an EMBL/GenBank/DDBJ whole genome shotgun (WGS) entry which is preliminary data.</text>
</comment>
<dbReference type="Proteomes" id="UP000593565">
    <property type="component" value="Unassembled WGS sequence"/>
</dbReference>
<evidence type="ECO:0000313" key="1">
    <source>
        <dbReference type="EMBL" id="KAF4074984.1"/>
    </source>
</evidence>
<accession>A0A7J5ZWI4</accession>
<proteinExistence type="predicted"/>
<dbReference type="EMBL" id="JAAGNN010000021">
    <property type="protein sequence ID" value="KAF4074984.1"/>
    <property type="molecule type" value="Genomic_DNA"/>
</dbReference>
<sequence length="137" mass="15628">MVSKPPASWNAVKWHLIGKKKMSFTKFISRPIIFSREVETRKLLLNQRSTESPVLMKQRLKSDTTPSHPNVSSGYQYSPLRFDKLIVAPPLAMHLNFKSHFTPLPSTLPLSGVKPWIRKQEQSDFAQKPTLINCGIT</sequence>
<dbReference type="AlphaFoldDB" id="A0A7J5ZWI4"/>
<name>A0A7J5ZWI4_AMEME</name>
<organism evidence="1 2">
    <name type="scientific">Ameiurus melas</name>
    <name type="common">Black bullhead</name>
    <name type="synonym">Silurus melas</name>
    <dbReference type="NCBI Taxonomy" id="219545"/>
    <lineage>
        <taxon>Eukaryota</taxon>
        <taxon>Metazoa</taxon>
        <taxon>Chordata</taxon>
        <taxon>Craniata</taxon>
        <taxon>Vertebrata</taxon>
        <taxon>Euteleostomi</taxon>
        <taxon>Actinopterygii</taxon>
        <taxon>Neopterygii</taxon>
        <taxon>Teleostei</taxon>
        <taxon>Ostariophysi</taxon>
        <taxon>Siluriformes</taxon>
        <taxon>Ictaluridae</taxon>
        <taxon>Ameiurus</taxon>
    </lineage>
</organism>
<protein>
    <submittedName>
        <fullName evidence="1">Uncharacterized protein</fullName>
    </submittedName>
</protein>
<evidence type="ECO:0000313" key="2">
    <source>
        <dbReference type="Proteomes" id="UP000593565"/>
    </source>
</evidence>